<organism evidence="2 3">
    <name type="scientific">Rhodococcus artemisiae</name>
    <dbReference type="NCBI Taxonomy" id="714159"/>
    <lineage>
        <taxon>Bacteria</taxon>
        <taxon>Bacillati</taxon>
        <taxon>Actinomycetota</taxon>
        <taxon>Actinomycetes</taxon>
        <taxon>Mycobacteriales</taxon>
        <taxon>Nocardiaceae</taxon>
        <taxon>Rhodococcus</taxon>
    </lineage>
</organism>
<feature type="region of interest" description="Disordered" evidence="1">
    <location>
        <begin position="175"/>
        <end position="199"/>
    </location>
</feature>
<evidence type="ECO:0000256" key="1">
    <source>
        <dbReference type="SAM" id="MobiDB-lite"/>
    </source>
</evidence>
<proteinExistence type="predicted"/>
<dbReference type="RefSeq" id="WP_330137377.1">
    <property type="nucleotide sequence ID" value="NZ_JAUTXY010000038.1"/>
</dbReference>
<reference evidence="2 3" key="1">
    <citation type="submission" date="2023-07" db="EMBL/GenBank/DDBJ databases">
        <authorList>
            <person name="Girao M."/>
            <person name="Carvalho M.F."/>
        </authorList>
    </citation>
    <scope>NUCLEOTIDE SEQUENCE [LARGE SCALE GENOMIC DNA]</scope>
    <source>
        <strain evidence="2 3">YIM65754</strain>
    </source>
</reference>
<keyword evidence="3" id="KW-1185">Reference proteome</keyword>
<evidence type="ECO:0000313" key="2">
    <source>
        <dbReference type="EMBL" id="MEE2062347.1"/>
    </source>
</evidence>
<evidence type="ECO:0000313" key="3">
    <source>
        <dbReference type="Proteomes" id="UP001336020"/>
    </source>
</evidence>
<name>A0ABU7LM89_9NOCA</name>
<protein>
    <submittedName>
        <fullName evidence="2">Uncharacterized protein</fullName>
    </submittedName>
</protein>
<comment type="caution">
    <text evidence="2">The sequence shown here is derived from an EMBL/GenBank/DDBJ whole genome shotgun (WGS) entry which is preliminary data.</text>
</comment>
<sequence length="199" mass="21777">MSFNEWESGTITLPTAAVPGLRQALNAAIKDHRALVVAEVDAVWNTVKARPIDKRAAEIPDSVAFLVSYDDDVHEHRRADAMSLAQDIVRSSGGRKPTTAAISRVIPVPNTRTREWKESELGLKLDGRTLTWNVPERNHACDLAATTHLQQAALRYLNTVTWTRGTGGVIVGNDEENREDTSHGGGGNHVLRRFGPAGR</sequence>
<accession>A0ABU7LM89</accession>
<dbReference type="EMBL" id="JAUTXY010000038">
    <property type="protein sequence ID" value="MEE2062347.1"/>
    <property type="molecule type" value="Genomic_DNA"/>
</dbReference>
<dbReference type="Proteomes" id="UP001336020">
    <property type="component" value="Unassembled WGS sequence"/>
</dbReference>
<gene>
    <name evidence="2" type="ORF">Q7514_32985</name>
</gene>